<feature type="domain" description="Alpha-glutamyl/putrescinyl thymine pyrophosphorylase clade 3" evidence="1">
    <location>
        <begin position="18"/>
        <end position="59"/>
    </location>
</feature>
<dbReference type="AlphaFoldDB" id="A0A9X1IJ30"/>
<evidence type="ECO:0000313" key="2">
    <source>
        <dbReference type="EMBL" id="MCB4825574.1"/>
    </source>
</evidence>
<sequence length="59" mass="6674">MGPGRRLSTFTPPPQEGRRATLTARLIDLDDVLRVGMQVMEDSLCNWQKSPTTFIHFKG</sequence>
<dbReference type="InterPro" id="IPR041271">
    <property type="entry name" value="AGPT-Pplase3"/>
</dbReference>
<reference evidence="2" key="1">
    <citation type="submission" date="2021-10" db="EMBL/GenBank/DDBJ databases">
        <title>Roseicella aerolatum sp. nov., isolated from aerosols of e-waste dismantling site.</title>
        <authorList>
            <person name="Qin T."/>
        </authorList>
    </citation>
    <scope>NUCLEOTIDE SEQUENCE</scope>
    <source>
        <strain evidence="2">GB24</strain>
    </source>
</reference>
<dbReference type="Pfam" id="PF18746">
    <property type="entry name" value="aGPT-Pplase3"/>
    <property type="match status" value="1"/>
</dbReference>
<organism evidence="2 3">
    <name type="scientific">Roseicella aerolata</name>
    <dbReference type="NCBI Taxonomy" id="2883479"/>
    <lineage>
        <taxon>Bacteria</taxon>
        <taxon>Pseudomonadati</taxon>
        <taxon>Pseudomonadota</taxon>
        <taxon>Alphaproteobacteria</taxon>
        <taxon>Acetobacterales</taxon>
        <taxon>Roseomonadaceae</taxon>
        <taxon>Roseicella</taxon>
    </lineage>
</organism>
<accession>A0A9X1IJ30</accession>
<gene>
    <name evidence="2" type="ORF">LHA35_28145</name>
</gene>
<dbReference type="Proteomes" id="UP001139311">
    <property type="component" value="Unassembled WGS sequence"/>
</dbReference>
<comment type="caution">
    <text evidence="2">The sequence shown here is derived from an EMBL/GenBank/DDBJ whole genome shotgun (WGS) entry which is preliminary data.</text>
</comment>
<evidence type="ECO:0000259" key="1">
    <source>
        <dbReference type="Pfam" id="PF18746"/>
    </source>
</evidence>
<dbReference type="RefSeq" id="WP_226614985.1">
    <property type="nucleotide sequence ID" value="NZ_JAJAQI010000134.1"/>
</dbReference>
<evidence type="ECO:0000313" key="3">
    <source>
        <dbReference type="Proteomes" id="UP001139311"/>
    </source>
</evidence>
<name>A0A9X1IJ30_9PROT</name>
<protein>
    <recommendedName>
        <fullName evidence="1">Alpha-glutamyl/putrescinyl thymine pyrophosphorylase clade 3 domain-containing protein</fullName>
    </recommendedName>
</protein>
<proteinExistence type="predicted"/>
<keyword evidence="3" id="KW-1185">Reference proteome</keyword>
<dbReference type="EMBL" id="JAJAQI010000134">
    <property type="protein sequence ID" value="MCB4825574.1"/>
    <property type="molecule type" value="Genomic_DNA"/>
</dbReference>